<dbReference type="SMART" id="SM00065">
    <property type="entry name" value="GAF"/>
    <property type="match status" value="1"/>
</dbReference>
<gene>
    <name evidence="2" type="ORF">C8D93_101272</name>
</gene>
<organism evidence="2 3">
    <name type="scientific">Sinimarinibacterium flocculans</name>
    <dbReference type="NCBI Taxonomy" id="985250"/>
    <lineage>
        <taxon>Bacteria</taxon>
        <taxon>Pseudomonadati</taxon>
        <taxon>Pseudomonadota</taxon>
        <taxon>Gammaproteobacteria</taxon>
        <taxon>Nevskiales</taxon>
        <taxon>Nevskiaceae</taxon>
        <taxon>Sinimarinibacterium</taxon>
    </lineage>
</organism>
<dbReference type="InterPro" id="IPR011576">
    <property type="entry name" value="Pyridox_Oxase_N"/>
</dbReference>
<dbReference type="InterPro" id="IPR003018">
    <property type="entry name" value="GAF"/>
</dbReference>
<dbReference type="PANTHER" id="PTHR40660:SF1">
    <property type="entry name" value="5'-PHOSPHATE OXIDASE PUTATIVE DOMAIN-CONTAINING PROTEIN-RELATED"/>
    <property type="match status" value="1"/>
</dbReference>
<accession>A0A318EEN1</accession>
<reference evidence="2 3" key="1">
    <citation type="submission" date="2018-04" db="EMBL/GenBank/DDBJ databases">
        <title>Genomic Encyclopedia of Type Strains, Phase IV (KMG-IV): sequencing the most valuable type-strain genomes for metagenomic binning, comparative biology and taxonomic classification.</title>
        <authorList>
            <person name="Goeker M."/>
        </authorList>
    </citation>
    <scope>NUCLEOTIDE SEQUENCE [LARGE SCALE GENOMIC DNA]</scope>
    <source>
        <strain evidence="2 3">DSM 104150</strain>
    </source>
</reference>
<comment type="caution">
    <text evidence="2">The sequence shown here is derived from an EMBL/GenBank/DDBJ whole genome shotgun (WGS) entry which is preliminary data.</text>
</comment>
<dbReference type="Pfam" id="PF01243">
    <property type="entry name" value="PNPOx_N"/>
    <property type="match status" value="1"/>
</dbReference>
<dbReference type="EMBL" id="QICN01000001">
    <property type="protein sequence ID" value="PXV71227.1"/>
    <property type="molecule type" value="Genomic_DNA"/>
</dbReference>
<sequence>MNAAPLSVDAIRDCLEGSVPSAMATCAPDGTPNVTYTSQVEYVDEHHVALSFQFFNKTRENILLNPRATVEVTHPRSGACYRLSLMYLRTECEGRIFERMKAKLAGIASHTGMAGVFKLRGADIYRVLSIEAVPGAALPLLAPRRNLLAALRSATTRIAACADLEALFSASLTALVSDFDLRHAMFLAHDAADNLLYTVASRGYPESGIGSEIAIGDGVIGVAAEVRTPIRIAHLTEEYSYHRAVRETAREAGLAFAQREIPFPGLPHPHSQLAVPIVAGPRLLGVIYLESPDESRFGYDDEDALVAFAAQIAAQMLLLGDAEEPAIEAEPPVVAQPSDTTPLTVRHYAEDHSVFLDDDYLIKGVAGAILWKLLGDHQETGRTQFTNRELRLDAGLRLPDIADNLEARLILLTRRLAERSSDIAIERCGRGRFVLTLRRSVTLINVPRPGMAA</sequence>
<evidence type="ECO:0000313" key="2">
    <source>
        <dbReference type="EMBL" id="PXV71227.1"/>
    </source>
</evidence>
<name>A0A318EEN1_9GAMM</name>
<evidence type="ECO:0000313" key="3">
    <source>
        <dbReference type="Proteomes" id="UP000248330"/>
    </source>
</evidence>
<dbReference type="AlphaFoldDB" id="A0A318EEN1"/>
<protein>
    <submittedName>
        <fullName evidence="2">Pyridoxamine 5'-phosphate oxidase</fullName>
    </submittedName>
</protein>
<dbReference type="Gene3D" id="3.30.450.40">
    <property type="match status" value="1"/>
</dbReference>
<dbReference type="Gene3D" id="2.30.110.10">
    <property type="entry name" value="Electron Transport, Fmn-binding Protein, Chain A"/>
    <property type="match status" value="1"/>
</dbReference>
<dbReference type="Pfam" id="PF01590">
    <property type="entry name" value="GAF"/>
    <property type="match status" value="1"/>
</dbReference>
<evidence type="ECO:0000259" key="1">
    <source>
        <dbReference type="SMART" id="SM00065"/>
    </source>
</evidence>
<dbReference type="PANTHER" id="PTHR40660">
    <property type="entry name" value="5'-PHOSPHATE OXIDASE PUTATIVE DOMAIN-CONTAINING PROTEIN-RELATED"/>
    <property type="match status" value="1"/>
</dbReference>
<dbReference type="RefSeq" id="WP_170123842.1">
    <property type="nucleotide sequence ID" value="NZ_CAKZQT010000007.1"/>
</dbReference>
<dbReference type="InterPro" id="IPR029016">
    <property type="entry name" value="GAF-like_dom_sf"/>
</dbReference>
<keyword evidence="3" id="KW-1185">Reference proteome</keyword>
<dbReference type="InterPro" id="IPR012349">
    <property type="entry name" value="Split_barrel_FMN-bd"/>
</dbReference>
<dbReference type="SUPFAM" id="SSF55781">
    <property type="entry name" value="GAF domain-like"/>
    <property type="match status" value="1"/>
</dbReference>
<dbReference type="Proteomes" id="UP000248330">
    <property type="component" value="Unassembled WGS sequence"/>
</dbReference>
<feature type="domain" description="GAF" evidence="1">
    <location>
        <begin position="163"/>
        <end position="323"/>
    </location>
</feature>
<proteinExistence type="predicted"/>
<dbReference type="SUPFAM" id="SSF50475">
    <property type="entry name" value="FMN-binding split barrel"/>
    <property type="match status" value="1"/>
</dbReference>